<comment type="similarity">
    <text evidence="2">Belongs to the dpy-30 family.</text>
</comment>
<dbReference type="RefSeq" id="XP_031417186.1">
    <property type="nucleotide sequence ID" value="XM_031561326.1"/>
</dbReference>
<comment type="subcellular location">
    <subcellularLocation>
        <location evidence="1">Cytoplasm</location>
        <location evidence="1">Cytoskeleton</location>
        <location evidence="1">Flagellum axoneme</location>
    </subcellularLocation>
</comment>
<feature type="compositionally biased region" description="Polar residues" evidence="11">
    <location>
        <begin position="176"/>
        <end position="191"/>
    </location>
</feature>
<dbReference type="PANTHER" id="PTHR23356:SF16">
    <property type="entry name" value="DPY30 DOMAIN CONTAINING 2"/>
    <property type="match status" value="1"/>
</dbReference>
<dbReference type="InterPro" id="IPR049630">
    <property type="entry name" value="DYDC-like_DD"/>
</dbReference>
<keyword evidence="5" id="KW-0969">Cilium</keyword>
<name>A0A6P8EYK7_CLUHA</name>
<sequence>MDSEYLKRRLGKCLAEGLAEVAEQRPLDPIEFLAQWIYKYKENLDYQEKRNVYLKELEKEQAIARDEALQQKLLMEEEERIRVAREEEKGGSTPPSTPPQDRPKKTNLQKLEAVKEDEDGLQTDETVAVGAPDGAEGEQQRDPEAGLDAQMTGEGQLSQPEGEEAGDPQTHPESLEPSQQQSVEEVTQPEPSQYAAEPAKAEPEPEPSEEPGNAEPASERPAGHVKEQHEMDQHTEVLGDKEKEGGCDV</sequence>
<evidence type="ECO:0000256" key="10">
    <source>
        <dbReference type="ARBA" id="ARBA00068754"/>
    </source>
</evidence>
<evidence type="ECO:0000256" key="2">
    <source>
        <dbReference type="ARBA" id="ARBA00010849"/>
    </source>
</evidence>
<evidence type="ECO:0000256" key="7">
    <source>
        <dbReference type="ARBA" id="ARBA00023273"/>
    </source>
</evidence>
<dbReference type="CTD" id="84332"/>
<evidence type="ECO:0000256" key="1">
    <source>
        <dbReference type="ARBA" id="ARBA00004611"/>
    </source>
</evidence>
<dbReference type="InterPro" id="IPR037856">
    <property type="entry name" value="Sdc1/DPY30"/>
</dbReference>
<feature type="region of interest" description="Disordered" evidence="11">
    <location>
        <begin position="82"/>
        <end position="249"/>
    </location>
</feature>
<protein>
    <recommendedName>
        <fullName evidence="10">DPY30 domain-containing protein 1</fullName>
    </recommendedName>
</protein>
<dbReference type="GO" id="GO:0048188">
    <property type="term" value="C:Set1C/COMPASS complex"/>
    <property type="evidence" value="ECO:0007669"/>
    <property type="project" value="InterPro"/>
</dbReference>
<dbReference type="FunFam" id="1.20.890.10:FF:000009">
    <property type="entry name" value="DPY30 domain-containing protein 1"/>
    <property type="match status" value="1"/>
</dbReference>
<comment type="function">
    <text evidence="8">Functions as part of axonemal radial spoke complexes that play an important part in the motility of sperm and cilia. Plays a crucial role during acrosome biogenesis.</text>
</comment>
<dbReference type="InterPro" id="IPR007858">
    <property type="entry name" value="Dpy-30_motif"/>
</dbReference>
<accession>A0A6P8EYK7</accession>
<dbReference type="Proteomes" id="UP000515152">
    <property type="component" value="Chromosome 23"/>
</dbReference>
<dbReference type="OrthoDB" id="432281at2759"/>
<evidence type="ECO:0000256" key="11">
    <source>
        <dbReference type="SAM" id="MobiDB-lite"/>
    </source>
</evidence>
<evidence type="ECO:0000313" key="13">
    <source>
        <dbReference type="RefSeq" id="XP_031417186.1"/>
    </source>
</evidence>
<keyword evidence="7" id="KW-0966">Cell projection</keyword>
<dbReference type="Gene3D" id="1.20.890.10">
    <property type="entry name" value="cAMP-dependent protein kinase regulatory subunit, dimerization-anchoring domain"/>
    <property type="match status" value="1"/>
</dbReference>
<keyword evidence="6" id="KW-0206">Cytoskeleton</keyword>
<keyword evidence="3" id="KW-0963">Cytoplasm</keyword>
<dbReference type="Pfam" id="PF05186">
    <property type="entry name" value="Dpy-30"/>
    <property type="match status" value="1"/>
</dbReference>
<evidence type="ECO:0000256" key="3">
    <source>
        <dbReference type="ARBA" id="ARBA00022490"/>
    </source>
</evidence>
<evidence type="ECO:0000256" key="9">
    <source>
        <dbReference type="ARBA" id="ARBA00062391"/>
    </source>
</evidence>
<evidence type="ECO:0000256" key="5">
    <source>
        <dbReference type="ARBA" id="ARBA00023069"/>
    </source>
</evidence>
<organism evidence="12 13">
    <name type="scientific">Clupea harengus</name>
    <name type="common">Atlantic herring</name>
    <dbReference type="NCBI Taxonomy" id="7950"/>
    <lineage>
        <taxon>Eukaryota</taxon>
        <taxon>Metazoa</taxon>
        <taxon>Chordata</taxon>
        <taxon>Craniata</taxon>
        <taxon>Vertebrata</taxon>
        <taxon>Euteleostomi</taxon>
        <taxon>Actinopterygii</taxon>
        <taxon>Neopterygii</taxon>
        <taxon>Teleostei</taxon>
        <taxon>Clupei</taxon>
        <taxon>Clupeiformes</taxon>
        <taxon>Clupeoidei</taxon>
        <taxon>Clupeidae</taxon>
        <taxon>Clupea</taxon>
    </lineage>
</organism>
<dbReference type="CDD" id="cd22966">
    <property type="entry name" value="DD_DYDC-like"/>
    <property type="match status" value="1"/>
</dbReference>
<dbReference type="GeneID" id="116218724"/>
<dbReference type="KEGG" id="char:116218724"/>
<proteinExistence type="inferred from homology"/>
<evidence type="ECO:0000313" key="12">
    <source>
        <dbReference type="Proteomes" id="UP000515152"/>
    </source>
</evidence>
<evidence type="ECO:0000256" key="8">
    <source>
        <dbReference type="ARBA" id="ARBA00058296"/>
    </source>
</evidence>
<evidence type="ECO:0000256" key="4">
    <source>
        <dbReference type="ARBA" id="ARBA00022846"/>
    </source>
</evidence>
<keyword evidence="4" id="KW-0282">Flagellum</keyword>
<dbReference type="AlphaFoldDB" id="A0A6P8EYK7"/>
<feature type="compositionally biased region" description="Basic and acidic residues" evidence="11">
    <location>
        <begin position="217"/>
        <end position="249"/>
    </location>
</feature>
<comment type="subunit">
    <text evidence="9">Component of the axonemal radial spoke complex 1 (RS1), at least composed of spoke head proteins RSPH1, RSPH3, RSPH9 and the cilia-specific component RSPH4A or sperm-specific component RSPH6A, spoke stalk proteins RSPH14, DNAJB13, DYDC1, ROPN1L and NME5, and the anchor protein IQUB. Interacts with SH3GL3.</text>
</comment>
<gene>
    <name evidence="13" type="primary">dydc2</name>
</gene>
<keyword evidence="12" id="KW-1185">Reference proteome</keyword>
<reference evidence="13" key="1">
    <citation type="submission" date="2025-08" db="UniProtKB">
        <authorList>
            <consortium name="RefSeq"/>
        </authorList>
    </citation>
    <scope>IDENTIFICATION</scope>
</reference>
<evidence type="ECO:0000256" key="6">
    <source>
        <dbReference type="ARBA" id="ARBA00023212"/>
    </source>
</evidence>
<dbReference type="PANTHER" id="PTHR23356">
    <property type="entry name" value="DPY30-RELATED"/>
    <property type="match status" value="1"/>
</dbReference>